<sequence>MASPDPEISFDRRSVLSNHSSLNTVEIYSGNNKAENPENAQHKTEMHKNKTNNNPFRGGNVPENRQHCDYQIPQTFNVPIQHSLMKPDSYDGTKRFEQYMSHFEDCAELSCWDYRTKVLVLASSLRGAARNYYMSLSESERREYETLTSRLFQTLWLSKFENRRRLRGESIFSLADDIR</sequence>
<keyword evidence="3" id="KW-1185">Reference proteome</keyword>
<reference evidence="2" key="1">
    <citation type="journal article" date="2019" name="bioRxiv">
        <title>The Genome of the Zebra Mussel, Dreissena polymorpha: A Resource for Invasive Species Research.</title>
        <authorList>
            <person name="McCartney M.A."/>
            <person name="Auch B."/>
            <person name="Kono T."/>
            <person name="Mallez S."/>
            <person name="Zhang Y."/>
            <person name="Obille A."/>
            <person name="Becker A."/>
            <person name="Abrahante J.E."/>
            <person name="Garbe J."/>
            <person name="Badalamenti J.P."/>
            <person name="Herman A."/>
            <person name="Mangelson H."/>
            <person name="Liachko I."/>
            <person name="Sullivan S."/>
            <person name="Sone E.D."/>
            <person name="Koren S."/>
            <person name="Silverstein K.A.T."/>
            <person name="Beckman K.B."/>
            <person name="Gohl D.M."/>
        </authorList>
    </citation>
    <scope>NUCLEOTIDE SEQUENCE</scope>
    <source>
        <strain evidence="2">Duluth1</strain>
        <tissue evidence="2">Whole animal</tissue>
    </source>
</reference>
<name>A0A9D4JNT9_DREPO</name>
<gene>
    <name evidence="2" type="ORF">DPMN_118781</name>
</gene>
<evidence type="ECO:0000313" key="3">
    <source>
        <dbReference type="Proteomes" id="UP000828390"/>
    </source>
</evidence>
<reference evidence="2" key="2">
    <citation type="submission" date="2020-11" db="EMBL/GenBank/DDBJ databases">
        <authorList>
            <person name="McCartney M.A."/>
            <person name="Auch B."/>
            <person name="Kono T."/>
            <person name="Mallez S."/>
            <person name="Becker A."/>
            <person name="Gohl D.M."/>
            <person name="Silverstein K.A.T."/>
            <person name="Koren S."/>
            <person name="Bechman K.B."/>
            <person name="Herman A."/>
            <person name="Abrahante J.E."/>
            <person name="Garbe J."/>
        </authorList>
    </citation>
    <scope>NUCLEOTIDE SEQUENCE</scope>
    <source>
        <strain evidence="2">Duluth1</strain>
        <tissue evidence="2">Whole animal</tissue>
    </source>
</reference>
<dbReference type="Proteomes" id="UP000828390">
    <property type="component" value="Unassembled WGS sequence"/>
</dbReference>
<organism evidence="2 3">
    <name type="scientific">Dreissena polymorpha</name>
    <name type="common">Zebra mussel</name>
    <name type="synonym">Mytilus polymorpha</name>
    <dbReference type="NCBI Taxonomy" id="45954"/>
    <lineage>
        <taxon>Eukaryota</taxon>
        <taxon>Metazoa</taxon>
        <taxon>Spiralia</taxon>
        <taxon>Lophotrochozoa</taxon>
        <taxon>Mollusca</taxon>
        <taxon>Bivalvia</taxon>
        <taxon>Autobranchia</taxon>
        <taxon>Heteroconchia</taxon>
        <taxon>Euheterodonta</taxon>
        <taxon>Imparidentia</taxon>
        <taxon>Neoheterodontei</taxon>
        <taxon>Myida</taxon>
        <taxon>Dreissenoidea</taxon>
        <taxon>Dreissenidae</taxon>
        <taxon>Dreissena</taxon>
    </lineage>
</organism>
<evidence type="ECO:0000313" key="2">
    <source>
        <dbReference type="EMBL" id="KAH3817249.1"/>
    </source>
</evidence>
<protein>
    <submittedName>
        <fullName evidence="2">Uncharacterized protein</fullName>
    </submittedName>
</protein>
<feature type="region of interest" description="Disordered" evidence="1">
    <location>
        <begin position="29"/>
        <end position="65"/>
    </location>
</feature>
<dbReference type="AlphaFoldDB" id="A0A9D4JNT9"/>
<dbReference type="EMBL" id="JAIWYP010000005">
    <property type="protein sequence ID" value="KAH3817249.1"/>
    <property type="molecule type" value="Genomic_DNA"/>
</dbReference>
<comment type="caution">
    <text evidence="2">The sequence shown here is derived from an EMBL/GenBank/DDBJ whole genome shotgun (WGS) entry which is preliminary data.</text>
</comment>
<evidence type="ECO:0000256" key="1">
    <source>
        <dbReference type="SAM" id="MobiDB-lite"/>
    </source>
</evidence>
<accession>A0A9D4JNT9</accession>
<proteinExistence type="predicted"/>